<keyword evidence="1" id="KW-0378">Hydrolase</keyword>
<dbReference type="InterPro" id="IPR040719">
    <property type="entry name" value="DUF5597"/>
</dbReference>
<sequence length="541" mass="61697">MKRYHIIYIGLILLLFSPVKSIAQNSIPYLKKQGKATQLYVHDEPYLMMGGELGNSSSSSMAYMNQIWPTLEQMNLNTLLVPVYWELIEPKEGQFDFELVDSLIVSARQRKIKLVLLWFGSWKNSMSCYVPSWVKKDVDRFPRAINTAGQRVEILSPFSKNNLESDARAFEALMAHVKAFDEKDNTVVMIQVENEIGMLPDARDYGKDAEKLYQTDVPEELLSYLKKNKKELMPEFLDYWQTQGGKTKGTWEQVFGSSKQTEEVFQAWYFAKYTNEITARGKAQYNLPMYINAALNRIGYAPGEYPSAGPLPHLMDIWRAGAPSVDFLAPDIYFPDFSKWIKLYNRGGNAVFIPEARFEKDVGAKMLYAFGEHDCMGFCPFSIESTNDPQNEPVVKGYALIQQLQYEILKHQGKDQMAGFLLNKEVLADTISLGGYTLIARHDYTLGWSAEAKNEEWAYAGGLIICTGPGEYIVAGSGLVFNFLSEQKNAKAGIESIDEGSYIDGKWVPQRRMNGDQSHQGRHLRIPMYEYSIQKLKLYNY</sequence>
<feature type="domain" description="DUF5597" evidence="4">
    <location>
        <begin position="396"/>
        <end position="525"/>
    </location>
</feature>
<evidence type="ECO:0000313" key="6">
    <source>
        <dbReference type="Proteomes" id="UP000708576"/>
    </source>
</evidence>
<dbReference type="EMBL" id="JAGUCO010000014">
    <property type="protein sequence ID" value="MBS2099705.1"/>
    <property type="molecule type" value="Genomic_DNA"/>
</dbReference>
<dbReference type="Gene3D" id="2.60.220.20">
    <property type="entry name" value="putative beta-Galactosidase from caulobacter crescentus"/>
    <property type="match status" value="1"/>
</dbReference>
<reference evidence="5 6" key="1">
    <citation type="journal article" date="2015" name="Int. J. Syst. Evol. Microbiol.">
        <title>Carboxylicivirga linearis sp. nov., isolated from a sea cucumber culture pond.</title>
        <authorList>
            <person name="Wang F.Q."/>
            <person name="Zhou Y.X."/>
            <person name="Lin X.Z."/>
            <person name="Chen G.J."/>
            <person name="Du Z.J."/>
        </authorList>
    </citation>
    <scope>NUCLEOTIDE SEQUENCE [LARGE SCALE GENOMIC DNA]</scope>
    <source>
        <strain evidence="5 6">FB218</strain>
    </source>
</reference>
<evidence type="ECO:0000313" key="5">
    <source>
        <dbReference type="EMBL" id="MBS2099705.1"/>
    </source>
</evidence>
<dbReference type="Pfam" id="PF18120">
    <property type="entry name" value="DUF5597"/>
    <property type="match status" value="1"/>
</dbReference>
<name>A0ABS5JXQ8_9BACT</name>
<comment type="caution">
    <text evidence="5">The sequence shown here is derived from an EMBL/GenBank/DDBJ whole genome shotgun (WGS) entry which is preliminary data.</text>
</comment>
<dbReference type="Pfam" id="PF02449">
    <property type="entry name" value="Glyco_hydro_42"/>
    <property type="match status" value="1"/>
</dbReference>
<evidence type="ECO:0000256" key="2">
    <source>
        <dbReference type="ARBA" id="ARBA00023295"/>
    </source>
</evidence>
<protein>
    <submittedName>
        <fullName evidence="5">DUF5597 domain-containing protein</fullName>
    </submittedName>
</protein>
<evidence type="ECO:0000259" key="4">
    <source>
        <dbReference type="Pfam" id="PF18120"/>
    </source>
</evidence>
<gene>
    <name evidence="5" type="ORF">KEM10_15535</name>
</gene>
<evidence type="ECO:0000256" key="1">
    <source>
        <dbReference type="ARBA" id="ARBA00022801"/>
    </source>
</evidence>
<evidence type="ECO:0000259" key="3">
    <source>
        <dbReference type="Pfam" id="PF02449"/>
    </source>
</evidence>
<keyword evidence="6" id="KW-1185">Reference proteome</keyword>
<dbReference type="Gene3D" id="3.20.20.80">
    <property type="entry name" value="Glycosidases"/>
    <property type="match status" value="1"/>
</dbReference>
<dbReference type="Proteomes" id="UP000708576">
    <property type="component" value="Unassembled WGS sequence"/>
</dbReference>
<dbReference type="InterPro" id="IPR017853">
    <property type="entry name" value="GH"/>
</dbReference>
<organism evidence="5 6">
    <name type="scientific">Carboxylicivirga linearis</name>
    <dbReference type="NCBI Taxonomy" id="1628157"/>
    <lineage>
        <taxon>Bacteria</taxon>
        <taxon>Pseudomonadati</taxon>
        <taxon>Bacteroidota</taxon>
        <taxon>Bacteroidia</taxon>
        <taxon>Marinilabiliales</taxon>
        <taxon>Marinilabiliaceae</taxon>
        <taxon>Carboxylicivirga</taxon>
    </lineage>
</organism>
<accession>A0ABS5JXQ8</accession>
<dbReference type="SUPFAM" id="SSF51445">
    <property type="entry name" value="(Trans)glycosidases"/>
    <property type="match status" value="1"/>
</dbReference>
<keyword evidence="2" id="KW-0326">Glycosidase</keyword>
<feature type="domain" description="Glycoside hydrolase family 42 N-terminal" evidence="3">
    <location>
        <begin position="71"/>
        <end position="254"/>
    </location>
</feature>
<dbReference type="InterPro" id="IPR013529">
    <property type="entry name" value="Glyco_hydro_42_N"/>
</dbReference>
<proteinExistence type="predicted"/>
<dbReference type="RefSeq" id="WP_212216949.1">
    <property type="nucleotide sequence ID" value="NZ_JAGUCO010000014.1"/>
</dbReference>